<feature type="domain" description="Zinc finger LSD1-type" evidence="4">
    <location>
        <begin position="13"/>
        <end position="37"/>
    </location>
</feature>
<dbReference type="OMA" id="EYGHHTP"/>
<sequence length="323" mass="33744">MASARPPRGTAWCGGCGAYLAVPPGARSVRCALCRAVTRVERRGHHGGHGGALGFIKGLISAFAPPPPLTPSAGAAAAASSASATPPPEEDGDPYRVPTRANLLAAMRWLVEGCSAGDSLVLHFSGHGVQKLDVDGDEADGYDEALCPVDFERAGVILDDEINETIVRPLVAGVKLHAIVDTCHSGTILDLPFLCRLSRTGYWQWENHCRRPELAKGTSGGLAISISGCGDSQTSSDTTAFSGGAATGAMTYSFIKAVETEPGTTYGRLLSAMRATIRGGGGEVGIPGPLGAFFRRVITFSCAQEPQLCASEPFDIYRKPFLL</sequence>
<reference evidence="5" key="2">
    <citation type="submission" date="2015-06" db="UniProtKB">
        <authorList>
            <consortium name="EnsemblPlants"/>
        </authorList>
    </citation>
    <scope>IDENTIFICATION</scope>
</reference>
<protein>
    <submittedName>
        <fullName evidence="5">Uncharacterized protein</fullName>
    </submittedName>
</protein>
<evidence type="ECO:0000256" key="2">
    <source>
        <dbReference type="SAM" id="MobiDB-lite"/>
    </source>
</evidence>
<comment type="similarity">
    <text evidence="1">Belongs to the peptidase C14B family.</text>
</comment>
<organism evidence="5 6">
    <name type="scientific">Oryza rufipogon</name>
    <name type="common">Brownbeard rice</name>
    <name type="synonym">Asian wild rice</name>
    <dbReference type="NCBI Taxonomy" id="4529"/>
    <lineage>
        <taxon>Eukaryota</taxon>
        <taxon>Viridiplantae</taxon>
        <taxon>Streptophyta</taxon>
        <taxon>Embryophyta</taxon>
        <taxon>Tracheophyta</taxon>
        <taxon>Spermatophyta</taxon>
        <taxon>Magnoliopsida</taxon>
        <taxon>Liliopsida</taxon>
        <taxon>Poales</taxon>
        <taxon>Poaceae</taxon>
        <taxon>BOP clade</taxon>
        <taxon>Oryzoideae</taxon>
        <taxon>Oryzeae</taxon>
        <taxon>Oryzinae</taxon>
        <taxon>Oryza</taxon>
    </lineage>
</organism>
<keyword evidence="6" id="KW-1185">Reference proteome</keyword>
<feature type="domain" description="Peptidase C14 caspase" evidence="3">
    <location>
        <begin position="95"/>
        <end position="310"/>
    </location>
</feature>
<evidence type="ECO:0000313" key="5">
    <source>
        <dbReference type="EnsemblPlants" id="ORUFI03G20620.1"/>
    </source>
</evidence>
<dbReference type="STRING" id="4529.A0A0E0NW06"/>
<dbReference type="GO" id="GO:0005737">
    <property type="term" value="C:cytoplasm"/>
    <property type="evidence" value="ECO:0007669"/>
    <property type="project" value="TreeGrafter"/>
</dbReference>
<dbReference type="Gramene" id="ORUFI03G20620.1">
    <property type="protein sequence ID" value="ORUFI03G20620.1"/>
    <property type="gene ID" value="ORUFI03G20620"/>
</dbReference>
<dbReference type="Pfam" id="PF06943">
    <property type="entry name" value="zf-LSD1"/>
    <property type="match status" value="1"/>
</dbReference>
<dbReference type="Pfam" id="PF00656">
    <property type="entry name" value="Peptidase_C14"/>
    <property type="match status" value="1"/>
</dbReference>
<evidence type="ECO:0000259" key="3">
    <source>
        <dbReference type="Pfam" id="PF00656"/>
    </source>
</evidence>
<feature type="region of interest" description="Disordered" evidence="2">
    <location>
        <begin position="71"/>
        <end position="96"/>
    </location>
</feature>
<dbReference type="InterPro" id="IPR005735">
    <property type="entry name" value="Znf_LSD1"/>
</dbReference>
<feature type="compositionally biased region" description="Low complexity" evidence="2">
    <location>
        <begin position="71"/>
        <end position="84"/>
    </location>
</feature>
<accession>A0A0E0NW06</accession>
<dbReference type="GO" id="GO:0004197">
    <property type="term" value="F:cysteine-type endopeptidase activity"/>
    <property type="evidence" value="ECO:0007669"/>
    <property type="project" value="InterPro"/>
</dbReference>
<dbReference type="EnsemblPlants" id="ORUFI03G20620.1">
    <property type="protein sequence ID" value="ORUFI03G20620.1"/>
    <property type="gene ID" value="ORUFI03G20620"/>
</dbReference>
<dbReference type="GO" id="GO:0006508">
    <property type="term" value="P:proteolysis"/>
    <property type="evidence" value="ECO:0007669"/>
    <property type="project" value="InterPro"/>
</dbReference>
<dbReference type="AlphaFoldDB" id="A0A0E0NW06"/>
<proteinExistence type="inferred from homology"/>
<dbReference type="NCBIfam" id="TIGR01053">
    <property type="entry name" value="LSD1"/>
    <property type="match status" value="1"/>
</dbReference>
<dbReference type="InterPro" id="IPR011600">
    <property type="entry name" value="Pept_C14_caspase"/>
</dbReference>
<dbReference type="eggNOG" id="KOG1546">
    <property type="taxonomic scope" value="Eukaryota"/>
</dbReference>
<dbReference type="PANTHER" id="PTHR48104">
    <property type="entry name" value="METACASPASE-4"/>
    <property type="match status" value="1"/>
</dbReference>
<reference evidence="6" key="1">
    <citation type="submission" date="2013-06" db="EMBL/GenBank/DDBJ databases">
        <authorList>
            <person name="Zhao Q."/>
        </authorList>
    </citation>
    <scope>NUCLEOTIDE SEQUENCE</scope>
    <source>
        <strain evidence="6">cv. W1943</strain>
    </source>
</reference>
<dbReference type="InterPro" id="IPR050452">
    <property type="entry name" value="Metacaspase"/>
</dbReference>
<evidence type="ECO:0000256" key="1">
    <source>
        <dbReference type="ARBA" id="ARBA00009005"/>
    </source>
</evidence>
<evidence type="ECO:0000259" key="4">
    <source>
        <dbReference type="Pfam" id="PF06943"/>
    </source>
</evidence>
<name>A0A0E0NW06_ORYRU</name>
<dbReference type="PANTHER" id="PTHR48104:SF42">
    <property type="entry name" value="OS03G0389000 PROTEIN"/>
    <property type="match status" value="1"/>
</dbReference>
<dbReference type="Proteomes" id="UP000008022">
    <property type="component" value="Unassembled WGS sequence"/>
</dbReference>
<dbReference type="HOGENOM" id="CLU_029389_2_4_1"/>
<dbReference type="Gene3D" id="3.40.50.12660">
    <property type="match status" value="1"/>
</dbReference>
<evidence type="ECO:0000313" key="6">
    <source>
        <dbReference type="Proteomes" id="UP000008022"/>
    </source>
</evidence>